<name>A0A0J6FCH4_COCPO</name>
<dbReference type="OrthoDB" id="545169at2759"/>
<evidence type="ECO:0000313" key="2">
    <source>
        <dbReference type="EMBL" id="KMM67973.1"/>
    </source>
</evidence>
<dbReference type="VEuPathDB" id="FungiDB:CPAG_04306"/>
<sequence length="422" mass="49059">MSFSYLAQEGRNVLSTLIHGVVGPTLVPAYLLLVSALRYRRIKQMQKEFNYPTRESLANMTDDDAWKILLIIGQLEFPFTYLKALQFALFRTYGIPTISGLLTKTSEFSKQQTAMKRYADTSVLIAEFVGNPPSSSRSREGIARMNYIHSVYRKSGKILDDDMLYTLSLFALEPARWIDRHEWRKLTDLEKCALGTFWKSVGDAMEIDYGKLPSSKEGFKDGLQWLDEIREWSEAYEKKHMVPHEYNNRTAEETVTILLWTVPRILRPLGRKMVYFLMDDRLRTAMMYERPGWIYRFIFSKIFTIRKLLLRYSALPRPDLFKVRRITTDPSEKPPHALLTWEGAPFYVKPTLWNRWGPSAWVKRLLQLPLPGDGGDTYFPNGYYTPDVGPRAFVGKGRDHYEQTTARLKTERRGQCPFGVAK</sequence>
<accession>A0A0J6FCH4</accession>
<keyword evidence="2" id="KW-0418">Kinase</keyword>
<proteinExistence type="predicted"/>
<dbReference type="Proteomes" id="UP000054567">
    <property type="component" value="Unassembled WGS sequence"/>
</dbReference>
<reference evidence="2 3" key="1">
    <citation type="submission" date="2007-06" db="EMBL/GenBank/DDBJ databases">
        <title>The Genome Sequence of Coccidioides posadasii RMSCC_3488.</title>
        <authorList>
            <consortium name="Coccidioides Genome Resources Consortium"/>
            <consortium name="The Broad Institute Genome Sequencing Platform"/>
            <person name="Henn M.R."/>
            <person name="Sykes S."/>
            <person name="Young S."/>
            <person name="Jaffe D."/>
            <person name="Berlin A."/>
            <person name="Alvarez P."/>
            <person name="Butler J."/>
            <person name="Gnerre S."/>
            <person name="Grabherr M."/>
            <person name="Mauceli E."/>
            <person name="Brockman W."/>
            <person name="Kodira C."/>
            <person name="Alvarado L."/>
            <person name="Zeng Q."/>
            <person name="Crawford M."/>
            <person name="Antoine C."/>
            <person name="Devon K."/>
            <person name="Galgiani J."/>
            <person name="Orsborn K."/>
            <person name="Lewis M.L."/>
            <person name="Nusbaum C."/>
            <person name="Galagan J."/>
            <person name="Birren B."/>
        </authorList>
    </citation>
    <scope>NUCLEOTIDE SEQUENCE [LARGE SCALE GENOMIC DNA]</scope>
    <source>
        <strain evidence="2 3">RMSCC 3488</strain>
    </source>
</reference>
<keyword evidence="1" id="KW-0472">Membrane</keyword>
<dbReference type="PANTHER" id="PTHR36124:SF1">
    <property type="entry name" value="ER-BOUND OXYGENASE MPAB_MPAB'_RUBBER OXYGENASE CATALYTIC DOMAIN-CONTAINING PROTEIN"/>
    <property type="match status" value="1"/>
</dbReference>
<keyword evidence="1" id="KW-1133">Transmembrane helix</keyword>
<dbReference type="GO" id="GO:0016491">
    <property type="term" value="F:oxidoreductase activity"/>
    <property type="evidence" value="ECO:0007669"/>
    <property type="project" value="InterPro"/>
</dbReference>
<gene>
    <name evidence="2" type="ORF">CPAG_04306</name>
</gene>
<dbReference type="InterPro" id="IPR046366">
    <property type="entry name" value="MPAB"/>
</dbReference>
<organism evidence="2 3">
    <name type="scientific">Coccidioides posadasii RMSCC 3488</name>
    <dbReference type="NCBI Taxonomy" id="454284"/>
    <lineage>
        <taxon>Eukaryota</taxon>
        <taxon>Fungi</taxon>
        <taxon>Dikarya</taxon>
        <taxon>Ascomycota</taxon>
        <taxon>Pezizomycotina</taxon>
        <taxon>Eurotiomycetes</taxon>
        <taxon>Eurotiomycetidae</taxon>
        <taxon>Onygenales</taxon>
        <taxon>Onygenaceae</taxon>
        <taxon>Coccidioides</taxon>
    </lineage>
</organism>
<dbReference type="PANTHER" id="PTHR36124">
    <property type="match status" value="1"/>
</dbReference>
<protein>
    <submittedName>
        <fullName evidence="2">Dephospho-CoA kinase</fullName>
    </submittedName>
</protein>
<evidence type="ECO:0000313" key="3">
    <source>
        <dbReference type="Proteomes" id="UP000054567"/>
    </source>
</evidence>
<evidence type="ECO:0000256" key="1">
    <source>
        <dbReference type="SAM" id="Phobius"/>
    </source>
</evidence>
<dbReference type="GO" id="GO:0016301">
    <property type="term" value="F:kinase activity"/>
    <property type="evidence" value="ECO:0007669"/>
    <property type="project" value="UniProtKB-KW"/>
</dbReference>
<dbReference type="EMBL" id="DS268110">
    <property type="protein sequence ID" value="KMM67973.1"/>
    <property type="molecule type" value="Genomic_DNA"/>
</dbReference>
<reference evidence="3" key="3">
    <citation type="journal article" date="2010" name="Genome Res.">
        <title>Population genomic sequencing of Coccidioides fungi reveals recent hybridization and transposon control.</title>
        <authorList>
            <person name="Neafsey D.E."/>
            <person name="Barker B.M."/>
            <person name="Sharpton T.J."/>
            <person name="Stajich J.E."/>
            <person name="Park D.J."/>
            <person name="Whiston E."/>
            <person name="Hung C.-Y."/>
            <person name="McMahan C."/>
            <person name="White J."/>
            <person name="Sykes S."/>
            <person name="Heiman D."/>
            <person name="Young S."/>
            <person name="Zeng Q."/>
            <person name="Abouelleil A."/>
            <person name="Aftuck L."/>
            <person name="Bessette D."/>
            <person name="Brown A."/>
            <person name="FitzGerald M."/>
            <person name="Lui A."/>
            <person name="Macdonald J.P."/>
            <person name="Priest M."/>
            <person name="Orbach M.J."/>
            <person name="Galgiani J.N."/>
            <person name="Kirkland T.N."/>
            <person name="Cole G.T."/>
            <person name="Birren B.W."/>
            <person name="Henn M.R."/>
            <person name="Taylor J.W."/>
            <person name="Rounsley S.D."/>
        </authorList>
    </citation>
    <scope>NUCLEOTIDE SEQUENCE [LARGE SCALE GENOMIC DNA]</scope>
    <source>
        <strain evidence="3">RMSCC 3488</strain>
    </source>
</reference>
<reference evidence="3" key="2">
    <citation type="journal article" date="2009" name="Genome Res.">
        <title>Comparative genomic analyses of the human fungal pathogens Coccidioides and their relatives.</title>
        <authorList>
            <person name="Sharpton T.J."/>
            <person name="Stajich J.E."/>
            <person name="Rounsley S.D."/>
            <person name="Gardner M.J."/>
            <person name="Wortman J.R."/>
            <person name="Jordar V.S."/>
            <person name="Maiti R."/>
            <person name="Kodira C.D."/>
            <person name="Neafsey D.E."/>
            <person name="Zeng Q."/>
            <person name="Hung C.-Y."/>
            <person name="McMahan C."/>
            <person name="Muszewska A."/>
            <person name="Grynberg M."/>
            <person name="Mandel M.A."/>
            <person name="Kellner E.M."/>
            <person name="Barker B.M."/>
            <person name="Galgiani J.N."/>
            <person name="Orbach M.J."/>
            <person name="Kirkland T.N."/>
            <person name="Cole G.T."/>
            <person name="Henn M.R."/>
            <person name="Birren B.W."/>
            <person name="Taylor J.W."/>
        </authorList>
    </citation>
    <scope>NUCLEOTIDE SEQUENCE [LARGE SCALE GENOMIC DNA]</scope>
    <source>
        <strain evidence="3">RMSCC 3488</strain>
    </source>
</reference>
<keyword evidence="2" id="KW-0808">Transferase</keyword>
<keyword evidence="1" id="KW-0812">Transmembrane</keyword>
<dbReference type="AlphaFoldDB" id="A0A0J6FCH4"/>
<feature type="transmembrane region" description="Helical" evidence="1">
    <location>
        <begin position="12"/>
        <end position="37"/>
    </location>
</feature>